<protein>
    <submittedName>
        <fullName evidence="1">27_t:CDS:1</fullName>
    </submittedName>
</protein>
<evidence type="ECO:0000313" key="1">
    <source>
        <dbReference type="EMBL" id="CAG8489774.1"/>
    </source>
</evidence>
<name>A0ACA9KS65_9GLOM</name>
<comment type="caution">
    <text evidence="1">The sequence shown here is derived from an EMBL/GenBank/DDBJ whole genome shotgun (WGS) entry which is preliminary data.</text>
</comment>
<accession>A0ACA9KS65</accession>
<gene>
    <name evidence="1" type="ORF">SCALOS_LOCUS2781</name>
</gene>
<proteinExistence type="predicted"/>
<keyword evidence="2" id="KW-1185">Reference proteome</keyword>
<evidence type="ECO:0000313" key="2">
    <source>
        <dbReference type="Proteomes" id="UP000789860"/>
    </source>
</evidence>
<reference evidence="1" key="1">
    <citation type="submission" date="2021-06" db="EMBL/GenBank/DDBJ databases">
        <authorList>
            <person name="Kallberg Y."/>
            <person name="Tangrot J."/>
            <person name="Rosling A."/>
        </authorList>
    </citation>
    <scope>NUCLEOTIDE SEQUENCE</scope>
    <source>
        <strain evidence="1">AU212A</strain>
    </source>
</reference>
<organism evidence="1 2">
    <name type="scientific">Scutellospora calospora</name>
    <dbReference type="NCBI Taxonomy" id="85575"/>
    <lineage>
        <taxon>Eukaryota</taxon>
        <taxon>Fungi</taxon>
        <taxon>Fungi incertae sedis</taxon>
        <taxon>Mucoromycota</taxon>
        <taxon>Glomeromycotina</taxon>
        <taxon>Glomeromycetes</taxon>
        <taxon>Diversisporales</taxon>
        <taxon>Gigasporaceae</taxon>
        <taxon>Scutellospora</taxon>
    </lineage>
</organism>
<dbReference type="Proteomes" id="UP000789860">
    <property type="component" value="Unassembled WGS sequence"/>
</dbReference>
<sequence length="224" mass="26035">MIHIETVETNEIFNDILNREDSDIIVQSIKSSIALTSNTNTSSFNILNETTSNINTFSNILNKTISKKLRKKGTSWTSNYKLYIGIIIHWISADFKLYQVLLLLEENLYSHTAINIFQKLKSIFEQFNLENKFIASVTDNVPNMIAAMKNFKNIKHIRYVAYTIQISVRKRIEEINSLVIRISNLNKFLVNPNKYHEKLRTIQQNNSIELTILDSYDNIVNNDN</sequence>
<feature type="non-terminal residue" evidence="1">
    <location>
        <position position="224"/>
    </location>
</feature>
<dbReference type="EMBL" id="CAJVPM010002632">
    <property type="protein sequence ID" value="CAG8489774.1"/>
    <property type="molecule type" value="Genomic_DNA"/>
</dbReference>